<reference evidence="3" key="1">
    <citation type="submission" date="2025-08" db="UniProtKB">
        <authorList>
            <consortium name="Ensembl"/>
        </authorList>
    </citation>
    <scope>IDENTIFICATION</scope>
</reference>
<dbReference type="Ensembl" id="ENSPMET00000030298.1">
    <property type="protein sequence ID" value="ENSPMEP00000034512.1"/>
    <property type="gene ID" value="ENSPMEG00000023775.1"/>
</dbReference>
<dbReference type="STRING" id="48701.ENSPMEP00000034512"/>
<dbReference type="PANTHER" id="PTHR46579:SF1">
    <property type="entry name" value="F5_8 TYPE C DOMAIN-CONTAINING PROTEIN"/>
    <property type="match status" value="1"/>
</dbReference>
<feature type="compositionally biased region" description="Basic and acidic residues" evidence="1">
    <location>
        <begin position="84"/>
        <end position="95"/>
    </location>
</feature>
<dbReference type="PANTHER" id="PTHR46579">
    <property type="entry name" value="F5/8 TYPE C DOMAIN-CONTAINING PROTEIN-RELATED"/>
    <property type="match status" value="1"/>
</dbReference>
<dbReference type="InterPro" id="IPR036388">
    <property type="entry name" value="WH-like_DNA-bd_sf"/>
</dbReference>
<sequence>MPRGSEIPEGIRSTAVDLHKAGKGYKFISKTLEIPPSTVRSIIVKWKRFNTVATLPRSGRPSKGNPRRKRKEKLDEADPAGPASEKDGDPDKPDLLSKVLLAAGNTDSNSTESKPSKEELESSRPTLHSGDKEMRDLNSSCEEGDNTGQSDSDEDPMSSFLFARSTGEAEDQERVDHPGRACDTEDPDEKGESTVEEDGDAELSDTDEEDPLASYLFGRARQLTGEHPQHEKRKNSASCDDTPEDDPMVCFSYIHFHLTSSRLPSNFLSITFQEQIFDPNFDDEKKIYAGSSVSVRALLLLLLAFILKHDLSKAATKDLLALLNLMVPGCIPSSLQFIKKHLTDIDKKTEIHLYCPRCENYLGVEPGTECGVCQQRLSKKSLLEKANYFLVLPLENQLRKVLKRLHSKLGKHFTKDDYVSDVNTGGEYKHKEQEGSITLTFTCDSSPLLNSSKFSVWPILCTINELPYVERCKNVLLHTLWFGKGKPLLQCFFTPFINELHKLSHEGFTWEDESGLELNTSVLAKICVCDSVVRSAVQNFQPFSSEFGCGFCYHKGELVQKGRGYTRVYPVQVDGCDLRHMAETEQLAIVVIENGYPQGQMGVKGHSPLLLLPSFDVVKGFIPDYMHCVCLGVVPEFVNLWLDPLYGRKRFHLSPQSLKNLDKALSAIQPPDEIRQRPRRLSERMDWEASEWRAFALLYSPVILRKILPNLYYKHWMLLISSLHTLLSQFATQEEISCAELCLVKFVSQVPSLYGLEHCSFNCHLLMHLTDCARNWGLLWANSAFVFQGVRSRLLQMYARAQSAPSNIFKQIVSYDEIIMKGSDVLKDAGTEITDLFSSMTSCGILTKSSSCISEDVFTLGCGSQRSLTVRELAALQSKDTRPVTEYARFVYRDMLVTTLDYSVSCKRNNSVIETTSGFVLVESVVVDERHCSCERSSDCSCRELVAFCRKLLPSNSQPTIQNEQINRNIAEFLVRVRSSDELCAVTCQDIVSKCFVMEQKGRLYVIRMPVL</sequence>
<feature type="compositionally biased region" description="Acidic residues" evidence="1">
    <location>
        <begin position="184"/>
        <end position="209"/>
    </location>
</feature>
<dbReference type="Gene3D" id="1.10.10.10">
    <property type="entry name" value="Winged helix-like DNA-binding domain superfamily/Winged helix DNA-binding domain"/>
    <property type="match status" value="1"/>
</dbReference>
<accession>A0A3B3Z4G4</accession>
<proteinExistence type="predicted"/>
<evidence type="ECO:0000259" key="2">
    <source>
        <dbReference type="Pfam" id="PF25787"/>
    </source>
</evidence>
<dbReference type="AlphaFoldDB" id="A0A3B3Z4G4"/>
<feature type="compositionally biased region" description="Basic and acidic residues" evidence="1">
    <location>
        <begin position="172"/>
        <end position="183"/>
    </location>
</feature>
<feature type="domain" description="Sleeping Beauty transposase HTH" evidence="2">
    <location>
        <begin position="2"/>
        <end position="52"/>
    </location>
</feature>
<feature type="region of interest" description="Disordered" evidence="1">
    <location>
        <begin position="53"/>
        <end position="209"/>
    </location>
</feature>
<dbReference type="Proteomes" id="UP000261480">
    <property type="component" value="Unplaced"/>
</dbReference>
<protein>
    <recommendedName>
        <fullName evidence="2">Sleeping Beauty transposase HTH domain-containing protein</fullName>
    </recommendedName>
</protein>
<reference evidence="3" key="2">
    <citation type="submission" date="2025-09" db="UniProtKB">
        <authorList>
            <consortium name="Ensembl"/>
        </authorList>
    </citation>
    <scope>IDENTIFICATION</scope>
</reference>
<organism evidence="3 4">
    <name type="scientific">Poecilia mexicana</name>
    <dbReference type="NCBI Taxonomy" id="48701"/>
    <lineage>
        <taxon>Eukaryota</taxon>
        <taxon>Metazoa</taxon>
        <taxon>Chordata</taxon>
        <taxon>Craniata</taxon>
        <taxon>Vertebrata</taxon>
        <taxon>Euteleostomi</taxon>
        <taxon>Actinopterygii</taxon>
        <taxon>Neopterygii</taxon>
        <taxon>Teleostei</taxon>
        <taxon>Neoteleostei</taxon>
        <taxon>Acanthomorphata</taxon>
        <taxon>Ovalentaria</taxon>
        <taxon>Atherinomorphae</taxon>
        <taxon>Cyprinodontiformes</taxon>
        <taxon>Poeciliidae</taxon>
        <taxon>Poeciliinae</taxon>
        <taxon>Poecilia</taxon>
    </lineage>
</organism>
<name>A0A3B3Z4G4_9TELE</name>
<dbReference type="Pfam" id="PF25787">
    <property type="entry name" value="HTH_SB"/>
    <property type="match status" value="1"/>
</dbReference>
<evidence type="ECO:0000256" key="1">
    <source>
        <dbReference type="SAM" id="MobiDB-lite"/>
    </source>
</evidence>
<evidence type="ECO:0000313" key="4">
    <source>
        <dbReference type="Proteomes" id="UP000261480"/>
    </source>
</evidence>
<keyword evidence="4" id="KW-1185">Reference proteome</keyword>
<dbReference type="InterPro" id="IPR057667">
    <property type="entry name" value="HTH_SB"/>
</dbReference>
<evidence type="ECO:0000313" key="3">
    <source>
        <dbReference type="Ensembl" id="ENSPMEP00000034512.1"/>
    </source>
</evidence>
<feature type="compositionally biased region" description="Polar residues" evidence="1">
    <location>
        <begin position="137"/>
        <end position="150"/>
    </location>
</feature>